<dbReference type="EMBL" id="AE017334">
    <property type="protein sequence ID" value="AAT32851.2"/>
    <property type="molecule type" value="Genomic_DNA"/>
</dbReference>
<keyword evidence="3" id="KW-1185">Reference proteome</keyword>
<feature type="transmembrane region" description="Helical" evidence="1">
    <location>
        <begin position="36"/>
        <end position="55"/>
    </location>
</feature>
<keyword evidence="1" id="KW-0812">Transmembrane</keyword>
<reference evidence="2 3" key="1">
    <citation type="journal article" date="2009" name="J. Bacteriol.">
        <title>The complete genome sequence of Bacillus anthracis Ames 'Ancestor'.</title>
        <authorList>
            <person name="Ravel J."/>
            <person name="Jiang L."/>
            <person name="Stanley S.T."/>
            <person name="Wilson M.R."/>
            <person name="Decker R.S."/>
            <person name="Read T.D."/>
            <person name="Worsham P."/>
            <person name="Keim P.S."/>
            <person name="Salzberg S.L."/>
            <person name="Fraser-Liggett C.M."/>
            <person name="Rasko D.A."/>
        </authorList>
    </citation>
    <scope>NUCLEOTIDE SEQUENCE [LARGE SCALE GENOMIC DNA]</scope>
    <source>
        <strain evidence="3">Ames ancestor</strain>
    </source>
</reference>
<proteinExistence type="predicted"/>
<protein>
    <recommendedName>
        <fullName evidence="4">Outer membrane protein assembly factor BamE</fullName>
    </recommendedName>
</protein>
<dbReference type="KEGG" id="bar:GBAA_3738"/>
<dbReference type="Proteomes" id="UP000000594">
    <property type="component" value="Chromosome"/>
</dbReference>
<name>A0A0F7RA86_BACAN</name>
<gene>
    <name evidence="2" type="ordered locus">GBAA_3738</name>
</gene>
<dbReference type="GeneID" id="45023456"/>
<evidence type="ECO:0000256" key="1">
    <source>
        <dbReference type="SAM" id="Phobius"/>
    </source>
</evidence>
<organism evidence="2 3">
    <name type="scientific">Bacillus anthracis</name>
    <name type="common">anthrax bacterium</name>
    <dbReference type="NCBI Taxonomy" id="1392"/>
    <lineage>
        <taxon>Bacteria</taxon>
        <taxon>Bacillati</taxon>
        <taxon>Bacillota</taxon>
        <taxon>Bacilli</taxon>
        <taxon>Bacillales</taxon>
        <taxon>Bacillaceae</taxon>
        <taxon>Bacillus</taxon>
        <taxon>Bacillus cereus group</taxon>
    </lineage>
</organism>
<accession>A0A0F7RA86</accession>
<dbReference type="AlphaFoldDB" id="A0A0F7RA86"/>
<keyword evidence="1" id="KW-0472">Membrane</keyword>
<accession>E9QU29</accession>
<feature type="transmembrane region" description="Helical" evidence="1">
    <location>
        <begin position="12"/>
        <end position="30"/>
    </location>
</feature>
<evidence type="ECO:0000313" key="3">
    <source>
        <dbReference type="Proteomes" id="UP000000594"/>
    </source>
</evidence>
<evidence type="ECO:0008006" key="4">
    <source>
        <dbReference type="Google" id="ProtNLM"/>
    </source>
</evidence>
<accession>Q6HVB9</accession>
<evidence type="ECO:0000313" key="2">
    <source>
        <dbReference type="EMBL" id="AAT32851.2"/>
    </source>
</evidence>
<accession>Q81Y21</accession>
<accession>E9QU30</accession>
<sequence length="188" mass="21428">MAFLSAILRGILYVYICLYVLMYLGFVFIIDMAHTSLSVTSIFVVVMPFVLLVVIQKSILYVSKNRNEEKKQMSKVLIVALIPLIVCTVQLGVNGYTSKFNQNRWLNHADKRVHMVDDLLQKYKLIGKSNEDITKLLGAPTETRNEEGGVSVVYYLGNERGFISIDSEQLVLQFDRDGKVLEYKVHTD</sequence>
<dbReference type="RefSeq" id="WP_003169908.1">
    <property type="nucleotide sequence ID" value="NZ_AP014833.1"/>
</dbReference>
<accession>Q6KPI7</accession>
<keyword evidence="1" id="KW-1133">Transmembrane helix</keyword>
<dbReference type="IntAct" id="A0A0F7RA86">
    <property type="interactions" value="1"/>
</dbReference>
<feature type="transmembrane region" description="Helical" evidence="1">
    <location>
        <begin position="76"/>
        <end position="93"/>
    </location>
</feature>